<dbReference type="SUPFAM" id="SSF53649">
    <property type="entry name" value="Alkaline phosphatase-like"/>
    <property type="match status" value="1"/>
</dbReference>
<evidence type="ECO:0000313" key="7">
    <source>
        <dbReference type="Proteomes" id="UP000319004"/>
    </source>
</evidence>
<comment type="similarity">
    <text evidence="1">Belongs to the sulfatase family.</text>
</comment>
<name>A0A518HRG8_9BACT</name>
<dbReference type="PANTHER" id="PTHR42693:SF53">
    <property type="entry name" value="ENDO-4-O-SULFATASE"/>
    <property type="match status" value="1"/>
</dbReference>
<dbReference type="InterPro" id="IPR050738">
    <property type="entry name" value="Sulfatase"/>
</dbReference>
<reference evidence="6 7" key="1">
    <citation type="submission" date="2019-03" db="EMBL/GenBank/DDBJ databases">
        <title>Deep-cultivation of Planctomycetes and their phenomic and genomic characterization uncovers novel biology.</title>
        <authorList>
            <person name="Wiegand S."/>
            <person name="Jogler M."/>
            <person name="Boedeker C."/>
            <person name="Pinto D."/>
            <person name="Vollmers J."/>
            <person name="Rivas-Marin E."/>
            <person name="Kohn T."/>
            <person name="Peeters S.H."/>
            <person name="Heuer A."/>
            <person name="Rast P."/>
            <person name="Oberbeckmann S."/>
            <person name="Bunk B."/>
            <person name="Jeske O."/>
            <person name="Meyerdierks A."/>
            <person name="Storesund J.E."/>
            <person name="Kallscheuer N."/>
            <person name="Luecker S."/>
            <person name="Lage O.M."/>
            <person name="Pohl T."/>
            <person name="Merkel B.J."/>
            <person name="Hornburger P."/>
            <person name="Mueller R.-W."/>
            <person name="Bruemmer F."/>
            <person name="Labrenz M."/>
            <person name="Spormann A.M."/>
            <person name="Op den Camp H."/>
            <person name="Overmann J."/>
            <person name="Amann R."/>
            <person name="Jetten M.S.M."/>
            <person name="Mascher T."/>
            <person name="Medema M.H."/>
            <person name="Devos D.P."/>
            <person name="Kaster A.-K."/>
            <person name="Ovreas L."/>
            <person name="Rohde M."/>
            <person name="Galperin M.Y."/>
            <person name="Jogler C."/>
        </authorList>
    </citation>
    <scope>NUCLEOTIDE SEQUENCE [LARGE SCALE GENOMIC DNA]</scope>
    <source>
        <strain evidence="6 7">Enr13</strain>
    </source>
</reference>
<keyword evidence="3 6" id="KW-0378">Hydrolase</keyword>
<dbReference type="EMBL" id="CP037423">
    <property type="protein sequence ID" value="QDV43450.1"/>
    <property type="molecule type" value="Genomic_DNA"/>
</dbReference>
<dbReference type="AlphaFoldDB" id="A0A518HRG8"/>
<dbReference type="Gene3D" id="3.40.720.10">
    <property type="entry name" value="Alkaline Phosphatase, subunit A"/>
    <property type="match status" value="1"/>
</dbReference>
<feature type="domain" description="Sulfatase N-terminal" evidence="5">
    <location>
        <begin position="29"/>
        <end position="350"/>
    </location>
</feature>
<sequence>MKTNLLLPRLAASLLTLIVGSFVRADDRPSFVLLMGDDHGWSETGYNGHPYLQTPVLDQMAESGLRLDHFYSGHPSCSPTRGSVLTGRHPNRYGTFSPGWSIRPQEITIAHLLSDAGYRCGHFGKWHLGPVKKQSPTNPRAMGFDEYVSHDNFYEMNPQFSRNGGPPETFKGEGSEVTIDETIKFIDRARQDGKPFLAVVWFGSPHEPYSGLDKDLALYDDLPESLSQRSVRLTSMETGRPTTRPLRDVLRERYAEITAMDRSIGTLRDHLRDAGLRDNTLLWYCGDNGSPRSSGRATTPFRGEKALMYEGGIRVPGLIEWPAQISQGRASDVNSVTSDMLPTLCDLAGVETPDRPLDGISVVPVIEGTMKQRPKPICFWSYPSKRVTGASPKPRPYIDLALQEGTTPLVKEMAGKLTRSFNNFHQPEIAEADYAGPRVILDNRYKLVVDGQSGSEANVELFDLHADRAEQENLAGSEPAVTKRLLSELRQWQTSVLNSLQEVDY</sequence>
<evidence type="ECO:0000259" key="5">
    <source>
        <dbReference type="Pfam" id="PF00884"/>
    </source>
</evidence>
<evidence type="ECO:0000256" key="1">
    <source>
        <dbReference type="ARBA" id="ARBA00008779"/>
    </source>
</evidence>
<dbReference type="KEGG" id="snep:Enr13x_33070"/>
<evidence type="ECO:0000313" key="6">
    <source>
        <dbReference type="EMBL" id="QDV43450.1"/>
    </source>
</evidence>
<accession>A0A518HRG8</accession>
<dbReference type="GO" id="GO:0046872">
    <property type="term" value="F:metal ion binding"/>
    <property type="evidence" value="ECO:0007669"/>
    <property type="project" value="UniProtKB-KW"/>
</dbReference>
<evidence type="ECO:0000256" key="2">
    <source>
        <dbReference type="ARBA" id="ARBA00022723"/>
    </source>
</evidence>
<proteinExistence type="inferred from homology"/>
<evidence type="ECO:0000256" key="4">
    <source>
        <dbReference type="ARBA" id="ARBA00022837"/>
    </source>
</evidence>
<dbReference type="InterPro" id="IPR017850">
    <property type="entry name" value="Alkaline_phosphatase_core_sf"/>
</dbReference>
<dbReference type="Gene3D" id="3.30.1120.10">
    <property type="match status" value="1"/>
</dbReference>
<dbReference type="GO" id="GO:0004065">
    <property type="term" value="F:arylsulfatase activity"/>
    <property type="evidence" value="ECO:0007669"/>
    <property type="project" value="UniProtKB-EC"/>
</dbReference>
<dbReference type="EC" id="3.1.6.1" evidence="6"/>
<keyword evidence="2" id="KW-0479">Metal-binding</keyword>
<dbReference type="PROSITE" id="PS00523">
    <property type="entry name" value="SULFATASE_1"/>
    <property type="match status" value="1"/>
</dbReference>
<keyword evidence="7" id="KW-1185">Reference proteome</keyword>
<gene>
    <name evidence="6" type="primary">atsA_40</name>
    <name evidence="6" type="ORF">Enr13x_33070</name>
</gene>
<dbReference type="Pfam" id="PF00884">
    <property type="entry name" value="Sulfatase"/>
    <property type="match status" value="1"/>
</dbReference>
<dbReference type="InterPro" id="IPR024607">
    <property type="entry name" value="Sulfatase_CS"/>
</dbReference>
<protein>
    <submittedName>
        <fullName evidence="6">Arylsulfatase</fullName>
        <ecNumber evidence="6">3.1.6.1</ecNumber>
    </submittedName>
</protein>
<dbReference type="InterPro" id="IPR000917">
    <property type="entry name" value="Sulfatase_N"/>
</dbReference>
<dbReference type="PANTHER" id="PTHR42693">
    <property type="entry name" value="ARYLSULFATASE FAMILY MEMBER"/>
    <property type="match status" value="1"/>
</dbReference>
<dbReference type="OrthoDB" id="9783154at2"/>
<keyword evidence="4" id="KW-0106">Calcium</keyword>
<dbReference type="Proteomes" id="UP000319004">
    <property type="component" value="Chromosome"/>
</dbReference>
<dbReference type="RefSeq" id="WP_145387612.1">
    <property type="nucleotide sequence ID" value="NZ_CP037423.1"/>
</dbReference>
<evidence type="ECO:0000256" key="3">
    <source>
        <dbReference type="ARBA" id="ARBA00022801"/>
    </source>
</evidence>
<organism evidence="6 7">
    <name type="scientific">Stieleria neptunia</name>
    <dbReference type="NCBI Taxonomy" id="2527979"/>
    <lineage>
        <taxon>Bacteria</taxon>
        <taxon>Pseudomonadati</taxon>
        <taxon>Planctomycetota</taxon>
        <taxon>Planctomycetia</taxon>
        <taxon>Pirellulales</taxon>
        <taxon>Pirellulaceae</taxon>
        <taxon>Stieleria</taxon>
    </lineage>
</organism>